<dbReference type="SUPFAM" id="SSF103039">
    <property type="entry name" value="CheC-like"/>
    <property type="match status" value="1"/>
</dbReference>
<dbReference type="Proteomes" id="UP000294614">
    <property type="component" value="Unassembled WGS sequence"/>
</dbReference>
<accession>A0A4R1KD67</accession>
<protein>
    <submittedName>
        <fullName evidence="3">Chemotaxis protein CheX</fullName>
    </submittedName>
</protein>
<dbReference type="InterPro" id="IPR038756">
    <property type="entry name" value="CheX-like"/>
</dbReference>
<sequence length="155" mass="16887">MKAEYINPFIACTINVFETMTGMKPIKGDLYIKSDENLHYDVSAVIGIVGDVVGYVSVSMPEGLAMKVASIFLMEEKEEVDTDVGDAIGELINMIAGSTKKMFTDRGHKFSISVPNVVVGKGHTIQRPAHIICVGVKFKLESSSFVIEIALKDKS</sequence>
<dbReference type="GO" id="GO:0006935">
    <property type="term" value="P:chemotaxis"/>
    <property type="evidence" value="ECO:0007669"/>
    <property type="project" value="UniProtKB-KW"/>
</dbReference>
<reference evidence="3 4" key="1">
    <citation type="submission" date="2019-03" db="EMBL/GenBank/DDBJ databases">
        <title>Genomic Encyclopedia of Type Strains, Phase IV (KMG-IV): sequencing the most valuable type-strain genomes for metagenomic binning, comparative biology and taxonomic classification.</title>
        <authorList>
            <person name="Goeker M."/>
        </authorList>
    </citation>
    <scope>NUCLEOTIDE SEQUENCE [LARGE SCALE GENOMIC DNA]</scope>
    <source>
        <strain evidence="3 4">DSM 24984</strain>
    </source>
</reference>
<comment type="caution">
    <text evidence="3">The sequence shown here is derived from an EMBL/GenBank/DDBJ whole genome shotgun (WGS) entry which is preliminary data.</text>
</comment>
<evidence type="ECO:0000313" key="3">
    <source>
        <dbReference type="EMBL" id="TCK62502.1"/>
    </source>
</evidence>
<dbReference type="Pfam" id="PF13690">
    <property type="entry name" value="CheX"/>
    <property type="match status" value="1"/>
</dbReference>
<dbReference type="InterPro" id="IPR028976">
    <property type="entry name" value="CheC-like_sf"/>
</dbReference>
<dbReference type="PANTHER" id="PTHR39452">
    <property type="entry name" value="CHEY-P PHOSPHATASE CHEX"/>
    <property type="match status" value="1"/>
</dbReference>
<evidence type="ECO:0000313" key="4">
    <source>
        <dbReference type="Proteomes" id="UP000294614"/>
    </source>
</evidence>
<evidence type="ECO:0000256" key="1">
    <source>
        <dbReference type="ARBA" id="ARBA00022500"/>
    </source>
</evidence>
<dbReference type="RefSeq" id="WP_132872608.1">
    <property type="nucleotide sequence ID" value="NZ_JAJUHT010000004.1"/>
</dbReference>
<dbReference type="AlphaFoldDB" id="A0A4R1KD67"/>
<name>A0A4R1KD67_9BACT</name>
<dbReference type="CDD" id="cd17906">
    <property type="entry name" value="CheX"/>
    <property type="match status" value="1"/>
</dbReference>
<dbReference type="OrthoDB" id="9788100at2"/>
<gene>
    <name evidence="3" type="ORF">C8D98_1031</name>
</gene>
<dbReference type="Gene3D" id="3.40.1550.10">
    <property type="entry name" value="CheC-like"/>
    <property type="match status" value="1"/>
</dbReference>
<proteinExistence type="predicted"/>
<keyword evidence="4" id="KW-1185">Reference proteome</keyword>
<dbReference type="InterPro" id="IPR028051">
    <property type="entry name" value="CheX-like_dom"/>
</dbReference>
<evidence type="ECO:0000259" key="2">
    <source>
        <dbReference type="Pfam" id="PF13690"/>
    </source>
</evidence>
<keyword evidence="1" id="KW-0145">Chemotaxis</keyword>
<organism evidence="3 4">
    <name type="scientific">Seleniivibrio woodruffii</name>
    <dbReference type="NCBI Taxonomy" id="1078050"/>
    <lineage>
        <taxon>Bacteria</taxon>
        <taxon>Pseudomonadati</taxon>
        <taxon>Deferribacterota</taxon>
        <taxon>Deferribacteres</taxon>
        <taxon>Deferribacterales</taxon>
        <taxon>Geovibrionaceae</taxon>
        <taxon>Seleniivibrio</taxon>
    </lineage>
</organism>
<dbReference type="PANTHER" id="PTHR39452:SF1">
    <property type="entry name" value="CHEY-P PHOSPHATASE CHEX"/>
    <property type="match status" value="1"/>
</dbReference>
<dbReference type="EMBL" id="SMGG01000003">
    <property type="protein sequence ID" value="TCK62502.1"/>
    <property type="molecule type" value="Genomic_DNA"/>
</dbReference>
<feature type="domain" description="Chemotaxis phosphatase CheX-like" evidence="2">
    <location>
        <begin position="42"/>
        <end position="138"/>
    </location>
</feature>